<keyword evidence="5" id="KW-0999">Mitochondrion inner membrane</keyword>
<evidence type="ECO:0000256" key="4">
    <source>
        <dbReference type="ARBA" id="ARBA00022660"/>
    </source>
</evidence>
<evidence type="ECO:0000256" key="1">
    <source>
        <dbReference type="ARBA" id="ARBA00004443"/>
    </source>
</evidence>
<evidence type="ECO:0000256" key="9">
    <source>
        <dbReference type="SAM" id="MobiDB-lite"/>
    </source>
</evidence>
<dbReference type="GO" id="GO:0005743">
    <property type="term" value="C:mitochondrial inner membrane"/>
    <property type="evidence" value="ECO:0007669"/>
    <property type="project" value="UniProtKB-SubCell"/>
</dbReference>
<dbReference type="PANTHER" id="PTHR12653:SF0">
    <property type="entry name" value="NADH DEHYDROGENASE [UBIQUINONE] 1 ALPHA SUBCOMPLEX SUBUNIT 5"/>
    <property type="match status" value="1"/>
</dbReference>
<dbReference type="EMBL" id="HBIK01002467">
    <property type="protein sequence ID" value="CAE0376261.1"/>
    <property type="molecule type" value="Transcribed_RNA"/>
</dbReference>
<evidence type="ECO:0000256" key="8">
    <source>
        <dbReference type="ARBA" id="ARBA00023136"/>
    </source>
</evidence>
<comment type="similarity">
    <text evidence="2">Belongs to the complex I NDUFA5 subunit family.</text>
</comment>
<keyword evidence="8" id="KW-0472">Membrane</keyword>
<keyword evidence="6" id="KW-0249">Electron transport</keyword>
<proteinExistence type="inferred from homology"/>
<comment type="subcellular location">
    <subcellularLocation>
        <location evidence="1">Mitochondrion inner membrane</location>
        <topology evidence="1">Peripheral membrane protein</topology>
        <orientation evidence="1">Matrix side</orientation>
    </subcellularLocation>
</comment>
<dbReference type="GO" id="GO:0022904">
    <property type="term" value="P:respiratory electron transport chain"/>
    <property type="evidence" value="ECO:0007669"/>
    <property type="project" value="InterPro"/>
</dbReference>
<dbReference type="InterPro" id="IPR006806">
    <property type="entry name" value="NDUFA5"/>
</dbReference>
<accession>A0A7S3NSE6</accession>
<sequence>MFTKTLLTKNLSIFRPSIRNFRYILRNPLTQPEVTISETEKEAQKDLPVWDRIFDHRKYMEHEGPLKISTGLAMLDVEPFPRLKLMKLYYMALEEIRDLPDAYKYKVVSEELTKFRMEIVDQNKSIKKIEELIGYGMVEELIFAAHNELKLLKIVKRWKPWEEYGDYDDKQFDEELSNMNSDHWFAEPSETYMHERHDKPERPATSGPGKDE</sequence>
<organism evidence="10">
    <name type="scientific">Euplotes crassus</name>
    <dbReference type="NCBI Taxonomy" id="5936"/>
    <lineage>
        <taxon>Eukaryota</taxon>
        <taxon>Sar</taxon>
        <taxon>Alveolata</taxon>
        <taxon>Ciliophora</taxon>
        <taxon>Intramacronucleata</taxon>
        <taxon>Spirotrichea</taxon>
        <taxon>Hypotrichia</taxon>
        <taxon>Euplotida</taxon>
        <taxon>Euplotidae</taxon>
        <taxon>Moneuplotes</taxon>
    </lineage>
</organism>
<keyword evidence="4" id="KW-0679">Respiratory chain</keyword>
<feature type="region of interest" description="Disordered" evidence="9">
    <location>
        <begin position="187"/>
        <end position="212"/>
    </location>
</feature>
<protein>
    <submittedName>
        <fullName evidence="10">Uncharacterized protein</fullName>
    </submittedName>
</protein>
<evidence type="ECO:0000256" key="6">
    <source>
        <dbReference type="ARBA" id="ARBA00022982"/>
    </source>
</evidence>
<dbReference type="Pfam" id="PF04716">
    <property type="entry name" value="ETC_C1_NDUFA5"/>
    <property type="match status" value="1"/>
</dbReference>
<evidence type="ECO:0000256" key="2">
    <source>
        <dbReference type="ARBA" id="ARBA00010261"/>
    </source>
</evidence>
<reference evidence="10" key="1">
    <citation type="submission" date="2021-01" db="EMBL/GenBank/DDBJ databases">
        <authorList>
            <person name="Corre E."/>
            <person name="Pelletier E."/>
            <person name="Niang G."/>
            <person name="Scheremetjew M."/>
            <person name="Finn R."/>
            <person name="Kale V."/>
            <person name="Holt S."/>
            <person name="Cochrane G."/>
            <person name="Meng A."/>
            <person name="Brown T."/>
            <person name="Cohen L."/>
        </authorList>
    </citation>
    <scope>NUCLEOTIDE SEQUENCE</scope>
    <source>
        <strain evidence="10">CT5</strain>
    </source>
</reference>
<name>A0A7S3NSE6_EUPCR</name>
<evidence type="ECO:0000256" key="5">
    <source>
        <dbReference type="ARBA" id="ARBA00022792"/>
    </source>
</evidence>
<gene>
    <name evidence="10" type="ORF">ECRA1380_LOCUS1216</name>
</gene>
<evidence type="ECO:0000256" key="7">
    <source>
        <dbReference type="ARBA" id="ARBA00023128"/>
    </source>
</evidence>
<evidence type="ECO:0000313" key="10">
    <source>
        <dbReference type="EMBL" id="CAE0376261.1"/>
    </source>
</evidence>
<dbReference type="AlphaFoldDB" id="A0A7S3NSE6"/>
<dbReference type="PANTHER" id="PTHR12653">
    <property type="entry name" value="NADH-UBIQUINONE OXIDOREDUCTASE 13 KD-B SUBUNIT"/>
    <property type="match status" value="1"/>
</dbReference>
<keyword evidence="7" id="KW-0496">Mitochondrion</keyword>
<evidence type="ECO:0000256" key="3">
    <source>
        <dbReference type="ARBA" id="ARBA00022448"/>
    </source>
</evidence>
<keyword evidence="3" id="KW-0813">Transport</keyword>
<feature type="compositionally biased region" description="Basic and acidic residues" evidence="9">
    <location>
        <begin position="192"/>
        <end position="202"/>
    </location>
</feature>